<feature type="signal peptide" evidence="3">
    <location>
        <begin position="1"/>
        <end position="23"/>
    </location>
</feature>
<gene>
    <name evidence="5" type="ORF">HF521_013379</name>
</gene>
<reference evidence="5" key="1">
    <citation type="submission" date="2020-08" db="EMBL/GenBank/DDBJ databases">
        <title>Chromosome-level assembly of Southern catfish (Silurus meridionalis) provides insights into visual adaptation to the nocturnal and benthic lifestyles.</title>
        <authorList>
            <person name="Zhang Y."/>
            <person name="Wang D."/>
            <person name="Peng Z."/>
        </authorList>
    </citation>
    <scope>NUCLEOTIDE SEQUENCE</scope>
    <source>
        <strain evidence="5">SWU-2019-XX</strain>
        <tissue evidence="5">Muscle</tissue>
    </source>
</reference>
<dbReference type="PANTHER" id="PTHR11576">
    <property type="entry name" value="ZONA PELLUCIDA SPERM-BINDING PROTEIN 3"/>
    <property type="match status" value="1"/>
</dbReference>
<dbReference type="GO" id="GO:0031012">
    <property type="term" value="C:extracellular matrix"/>
    <property type="evidence" value="ECO:0007669"/>
    <property type="project" value="TreeGrafter"/>
</dbReference>
<proteinExistence type="predicted"/>
<dbReference type="InterPro" id="IPR042235">
    <property type="entry name" value="ZP-C_dom"/>
</dbReference>
<sequence length="375" mass="42183">MVGMKMFLMQGVLVILLVASSFGHKVIDCTLNAVTIQWRPALNSDQKLDLSKAHLGTCPPSSIFIEDDVLLFSVWLHDCGFKEVVSEDRVTYTNLLTYNLHASLPLITEPVECVYDRYSSSADVNNVKRDLVFTLELMNNDFNGPAPFTMFTFDTRINILAKVQQQDLLAPVQIYLQSCMLANTTDLTQASQLHTLISDAGCLKESKEGNAKFLPRRDPTEIRFYFQPFKFATGEQVFLHCDMATLDLQTFSVTQKACQYLQHQNRWELLDDPAQSDLCSCCDFTCIDGTNSESGIYTHRVLGPFAMVDSQSSASDESFWPAEQELGGVPIWVVALTVCLVLILMAGAIATSYYLCFWRGGRMGYRPSRELLNKY</sequence>
<dbReference type="PROSITE" id="PS51034">
    <property type="entry name" value="ZP_2"/>
    <property type="match status" value="1"/>
</dbReference>
<dbReference type="FunFam" id="2.60.40.4100:FF:000002">
    <property type="entry name" value="Zona pellucida sperm-binding protein 3"/>
    <property type="match status" value="1"/>
</dbReference>
<dbReference type="GO" id="GO:0032190">
    <property type="term" value="F:acrosin binding"/>
    <property type="evidence" value="ECO:0007669"/>
    <property type="project" value="TreeGrafter"/>
</dbReference>
<keyword evidence="2" id="KW-0812">Transmembrane</keyword>
<dbReference type="EMBL" id="JABFDY010000025">
    <property type="protein sequence ID" value="KAF7688572.1"/>
    <property type="molecule type" value="Genomic_DNA"/>
</dbReference>
<keyword evidence="3" id="KW-0732">Signal</keyword>
<protein>
    <recommendedName>
        <fullName evidence="4">ZP domain-containing protein</fullName>
    </recommendedName>
</protein>
<evidence type="ECO:0000313" key="6">
    <source>
        <dbReference type="Proteomes" id="UP000606274"/>
    </source>
</evidence>
<evidence type="ECO:0000259" key="4">
    <source>
        <dbReference type="PROSITE" id="PS51034"/>
    </source>
</evidence>
<dbReference type="Proteomes" id="UP000606274">
    <property type="component" value="Unassembled WGS sequence"/>
</dbReference>
<evidence type="ECO:0000256" key="2">
    <source>
        <dbReference type="SAM" id="Phobius"/>
    </source>
</evidence>
<keyword evidence="6" id="KW-1185">Reference proteome</keyword>
<dbReference type="InterPro" id="IPR001507">
    <property type="entry name" value="ZP_dom"/>
</dbReference>
<accession>A0A8T0A999</accession>
<evidence type="ECO:0000256" key="3">
    <source>
        <dbReference type="SAM" id="SignalP"/>
    </source>
</evidence>
<dbReference type="AlphaFoldDB" id="A0A8T0A999"/>
<comment type="caution">
    <text evidence="5">The sequence shown here is derived from an EMBL/GenBank/DDBJ whole genome shotgun (WGS) entry which is preliminary data.</text>
</comment>
<feature type="transmembrane region" description="Helical" evidence="2">
    <location>
        <begin position="331"/>
        <end position="356"/>
    </location>
</feature>
<dbReference type="Pfam" id="PF00100">
    <property type="entry name" value="Zona_pellucida"/>
    <property type="match status" value="1"/>
</dbReference>
<feature type="domain" description="ZP" evidence="4">
    <location>
        <begin position="28"/>
        <end position="265"/>
    </location>
</feature>
<dbReference type="GO" id="GO:0035803">
    <property type="term" value="P:egg coat formation"/>
    <property type="evidence" value="ECO:0007669"/>
    <property type="project" value="TreeGrafter"/>
</dbReference>
<dbReference type="Gene3D" id="2.60.40.4100">
    <property type="entry name" value="Zona pellucida, ZP-C domain"/>
    <property type="match status" value="1"/>
</dbReference>
<dbReference type="Gene3D" id="2.60.40.3210">
    <property type="entry name" value="Zona pellucida, ZP-N domain"/>
    <property type="match status" value="1"/>
</dbReference>
<dbReference type="InterPro" id="IPR055355">
    <property type="entry name" value="ZP-C"/>
</dbReference>
<dbReference type="SMART" id="SM00241">
    <property type="entry name" value="ZP"/>
    <property type="match status" value="1"/>
</dbReference>
<name>A0A8T0A999_SILME</name>
<dbReference type="OrthoDB" id="9928644at2759"/>
<keyword evidence="2" id="KW-1133">Transmembrane helix</keyword>
<evidence type="ECO:0000256" key="1">
    <source>
        <dbReference type="ARBA" id="ARBA00023157"/>
    </source>
</evidence>
<feature type="chain" id="PRO_5035916911" description="ZP domain-containing protein" evidence="3">
    <location>
        <begin position="24"/>
        <end position="375"/>
    </location>
</feature>
<evidence type="ECO:0000313" key="5">
    <source>
        <dbReference type="EMBL" id="KAF7688572.1"/>
    </source>
</evidence>
<dbReference type="PANTHER" id="PTHR11576:SF3">
    <property type="entry name" value="SI:CH211-14A17.6-RELATED"/>
    <property type="match status" value="1"/>
</dbReference>
<keyword evidence="1" id="KW-1015">Disulfide bond</keyword>
<keyword evidence="2" id="KW-0472">Membrane</keyword>
<dbReference type="GO" id="GO:2000344">
    <property type="term" value="P:positive regulation of acrosome reaction"/>
    <property type="evidence" value="ECO:0007669"/>
    <property type="project" value="TreeGrafter"/>
</dbReference>
<dbReference type="GO" id="GO:0007339">
    <property type="term" value="P:binding of sperm to zona pellucida"/>
    <property type="evidence" value="ECO:0007669"/>
    <property type="project" value="TreeGrafter"/>
</dbReference>
<organism evidence="5 6">
    <name type="scientific">Silurus meridionalis</name>
    <name type="common">Southern catfish</name>
    <name type="synonym">Silurus soldatovi meridionalis</name>
    <dbReference type="NCBI Taxonomy" id="175797"/>
    <lineage>
        <taxon>Eukaryota</taxon>
        <taxon>Metazoa</taxon>
        <taxon>Chordata</taxon>
        <taxon>Craniata</taxon>
        <taxon>Vertebrata</taxon>
        <taxon>Euteleostomi</taxon>
        <taxon>Actinopterygii</taxon>
        <taxon>Neopterygii</taxon>
        <taxon>Teleostei</taxon>
        <taxon>Ostariophysi</taxon>
        <taxon>Siluriformes</taxon>
        <taxon>Siluridae</taxon>
        <taxon>Silurus</taxon>
    </lineage>
</organism>